<dbReference type="Proteomes" id="UP001219933">
    <property type="component" value="Chromosome 3"/>
</dbReference>
<dbReference type="FunFam" id="1.10.472.80:FF:000054">
    <property type="entry name" value="Chromosome 16, whole genome shotgun sequence"/>
    <property type="match status" value="1"/>
</dbReference>
<evidence type="ECO:0000313" key="2">
    <source>
        <dbReference type="EMBL" id="WFD35216.1"/>
    </source>
</evidence>
<proteinExistence type="predicted"/>
<feature type="domain" description="Rab-GAP TBC" evidence="1">
    <location>
        <begin position="4"/>
        <end position="301"/>
    </location>
</feature>
<dbReference type="GO" id="GO:0005096">
    <property type="term" value="F:GTPase activator activity"/>
    <property type="evidence" value="ECO:0007669"/>
    <property type="project" value="TreeGrafter"/>
</dbReference>
<accession>A0AAF0EVS2</accession>
<dbReference type="Pfam" id="PF00566">
    <property type="entry name" value="RabGAP-TBC"/>
    <property type="match status" value="1"/>
</dbReference>
<evidence type="ECO:0000313" key="3">
    <source>
        <dbReference type="Proteomes" id="UP001219933"/>
    </source>
</evidence>
<dbReference type="PANTHER" id="PTHR22957:SF268">
    <property type="entry name" value="ANKYRIN REPEAT-CONTAINING PROTEIN"/>
    <property type="match status" value="1"/>
</dbReference>
<dbReference type="PROSITE" id="PS50086">
    <property type="entry name" value="TBC_RABGAP"/>
    <property type="match status" value="1"/>
</dbReference>
<evidence type="ECO:0000259" key="1">
    <source>
        <dbReference type="PROSITE" id="PS50086"/>
    </source>
</evidence>
<dbReference type="AlphaFoldDB" id="A0AAF0EVS2"/>
<protein>
    <recommendedName>
        <fullName evidence="1">Rab-GAP TBC domain-containing protein</fullName>
    </recommendedName>
</protein>
<dbReference type="InterPro" id="IPR000195">
    <property type="entry name" value="Rab-GAP-TBC_dom"/>
</dbReference>
<dbReference type="Gene3D" id="1.10.472.80">
    <property type="entry name" value="Ypt/Rab-GAP domain of gyp1p, domain 3"/>
    <property type="match status" value="1"/>
</dbReference>
<dbReference type="InterPro" id="IPR035969">
    <property type="entry name" value="Rab-GAP_TBC_sf"/>
</dbReference>
<dbReference type="SUPFAM" id="SSF47923">
    <property type="entry name" value="Ypt/Rab-GAP domain of gyp1p"/>
    <property type="match status" value="1"/>
</dbReference>
<dbReference type="EMBL" id="CP119879">
    <property type="protein sequence ID" value="WFD35216.1"/>
    <property type="molecule type" value="Genomic_DNA"/>
</dbReference>
<organism evidence="2 3">
    <name type="scientific">Malassezia cuniculi</name>
    <dbReference type="NCBI Taxonomy" id="948313"/>
    <lineage>
        <taxon>Eukaryota</taxon>
        <taxon>Fungi</taxon>
        <taxon>Dikarya</taxon>
        <taxon>Basidiomycota</taxon>
        <taxon>Ustilaginomycotina</taxon>
        <taxon>Malasseziomycetes</taxon>
        <taxon>Malasseziales</taxon>
        <taxon>Malasseziaceae</taxon>
        <taxon>Malassezia</taxon>
    </lineage>
</organism>
<dbReference type="SMART" id="SM00164">
    <property type="entry name" value="TBC"/>
    <property type="match status" value="1"/>
</dbReference>
<sequence>MSVVTLEEFIEEVWLYLLGVLSVDKSQEMTSVRSKFLEYESADKRVPYLEKQIRAQVLRYYRQRLTGGITSSHRGMFTRDLQGRQLTSAPRKKSTSAVPEEHRLLPSTQFGLQHMKTGAPVHDSEMLNEQRRFAQIIEKVICAYINRHSQDGATAAQDGAAGPDAQRVALQASVESHMPRAYQWAPQATVLSGSNVFDFHPSLVYLCAPFAHCMKAEAGVYFAFERLMHMIQEYNMVNPLPQRVASFLTLFRTTLPELHAYFEAEEVDLVAVATSWLQHLLARELQIEDVMRLWDTYFAVPDLLDLHVYVCLAILTNCKDALEEFDRSETTSMLFSLPPLDIDRIISDAVNIRLSHEHDQMFE</sequence>
<name>A0AAF0EVS2_9BASI</name>
<gene>
    <name evidence="2" type="ORF">MCUN1_002066</name>
</gene>
<dbReference type="PANTHER" id="PTHR22957">
    <property type="entry name" value="TBC1 DOMAIN FAMILY MEMBER GTPASE-ACTIVATING PROTEIN"/>
    <property type="match status" value="1"/>
</dbReference>
<reference evidence="2" key="1">
    <citation type="submission" date="2023-03" db="EMBL/GenBank/DDBJ databases">
        <title>Mating type loci evolution in Malassezia.</title>
        <authorList>
            <person name="Coelho M.A."/>
        </authorList>
    </citation>
    <scope>NUCLEOTIDE SEQUENCE</scope>
    <source>
        <strain evidence="2">CBS 11721</strain>
    </source>
</reference>
<keyword evidence="3" id="KW-1185">Reference proteome</keyword>